<evidence type="ECO:0000313" key="2">
    <source>
        <dbReference type="Proteomes" id="UP000680206"/>
    </source>
</evidence>
<evidence type="ECO:0000313" key="1">
    <source>
        <dbReference type="EMBL" id="MBO2461588.1"/>
    </source>
</evidence>
<dbReference type="EMBL" id="JAGEPF010000018">
    <property type="protein sequence ID" value="MBO2461588.1"/>
    <property type="molecule type" value="Genomic_DNA"/>
</dbReference>
<keyword evidence="2" id="KW-1185">Reference proteome</keyword>
<reference evidence="1 2" key="1">
    <citation type="submission" date="2021-03" db="EMBL/GenBank/DDBJ databases">
        <title>Actinomadura violae sp. nov., isolated from lichen in Thailand.</title>
        <authorList>
            <person name="Kanchanasin P."/>
            <person name="Saeng-In P."/>
            <person name="Phongsopitanun W."/>
            <person name="Yuki M."/>
            <person name="Kudo T."/>
            <person name="Ohkuma M."/>
            <person name="Tanasupawat S."/>
        </authorList>
    </citation>
    <scope>NUCLEOTIDE SEQUENCE [LARGE SCALE GENOMIC DNA]</scope>
    <source>
        <strain evidence="1 2">LCR2-06</strain>
    </source>
</reference>
<accession>A0ABS3RZ66</accession>
<organism evidence="1 2">
    <name type="scientific">Actinomadura violacea</name>
    <dbReference type="NCBI Taxonomy" id="2819934"/>
    <lineage>
        <taxon>Bacteria</taxon>
        <taxon>Bacillati</taxon>
        <taxon>Actinomycetota</taxon>
        <taxon>Actinomycetes</taxon>
        <taxon>Streptosporangiales</taxon>
        <taxon>Thermomonosporaceae</taxon>
        <taxon>Actinomadura</taxon>
    </lineage>
</organism>
<gene>
    <name evidence="1" type="ORF">J4709_28875</name>
</gene>
<dbReference type="RefSeq" id="WP_208244944.1">
    <property type="nucleotide sequence ID" value="NZ_JAGEPF010000018.1"/>
</dbReference>
<dbReference type="Proteomes" id="UP000680206">
    <property type="component" value="Unassembled WGS sequence"/>
</dbReference>
<sequence>MPDHAVLPIALPPVSRPVSAADVAYLEAVQHALLSHDHTVVRKWFCDTCPTCERMVPVGESSRLVFWEKHFVLARLVVIDCLGHWLINPAAVGVPEPAAGWVDWRAPAPEPWRPEPGGDDDIVQQFMATPTHATGHAAAAAAMHAARASV</sequence>
<name>A0ABS3RZ66_9ACTN</name>
<protein>
    <submittedName>
        <fullName evidence="1">Uncharacterized protein</fullName>
    </submittedName>
</protein>
<comment type="caution">
    <text evidence="1">The sequence shown here is derived from an EMBL/GenBank/DDBJ whole genome shotgun (WGS) entry which is preliminary data.</text>
</comment>
<proteinExistence type="predicted"/>